<dbReference type="Gene3D" id="3.40.50.11660">
    <property type="entry name" value="Glycosyl transferase family 10, C-terminal domain"/>
    <property type="match status" value="1"/>
</dbReference>
<sequence>MKVKFYYNHPLNIDITTDKDVAVYIDRFPVKVIPGGSIRIIILEEACRDDLVLLANKYPSKYTYLLTYRDSLLETNNKARFFHCINTWVKGYVSPWKRFSVSTVVGGKRMANMEGYAVRHELWRNRGRIEVVRHFYLSGHYKWKGANYDNELVLGDSKTPLFDSQYHIAIENTSMNNYFTEKLIDCFQTLTVPIYYGAENIGEF</sequence>
<comment type="caution">
    <text evidence="2">The sequence shown here is derived from an EMBL/GenBank/DDBJ whole genome shotgun (WGS) entry which is preliminary data.</text>
</comment>
<name>X0YBH1_9ZZZZ</name>
<reference evidence="2" key="1">
    <citation type="journal article" date="2014" name="Front. Microbiol.">
        <title>High frequency of phylogenetically diverse reductive dehalogenase-homologous genes in deep subseafloor sedimentary metagenomes.</title>
        <authorList>
            <person name="Kawai M."/>
            <person name="Futagami T."/>
            <person name="Toyoda A."/>
            <person name="Takaki Y."/>
            <person name="Nishi S."/>
            <person name="Hori S."/>
            <person name="Arai W."/>
            <person name="Tsubouchi T."/>
            <person name="Morono Y."/>
            <person name="Uchiyama I."/>
            <person name="Ito T."/>
            <person name="Fujiyama A."/>
            <person name="Inagaki F."/>
            <person name="Takami H."/>
        </authorList>
    </citation>
    <scope>NUCLEOTIDE SEQUENCE</scope>
    <source>
        <strain evidence="2">Expedition CK06-06</strain>
    </source>
</reference>
<dbReference type="SUPFAM" id="SSF53756">
    <property type="entry name" value="UDP-Glycosyltransferase/glycogen phosphorylase"/>
    <property type="match status" value="1"/>
</dbReference>
<feature type="domain" description="Fucosyltransferase C-terminal" evidence="1">
    <location>
        <begin position="163"/>
        <end position="199"/>
    </location>
</feature>
<dbReference type="EMBL" id="BARS01052405">
    <property type="protein sequence ID" value="GAG53179.1"/>
    <property type="molecule type" value="Genomic_DNA"/>
</dbReference>
<organism evidence="2">
    <name type="scientific">marine sediment metagenome</name>
    <dbReference type="NCBI Taxonomy" id="412755"/>
    <lineage>
        <taxon>unclassified sequences</taxon>
        <taxon>metagenomes</taxon>
        <taxon>ecological metagenomes</taxon>
    </lineage>
</organism>
<protein>
    <recommendedName>
        <fullName evidence="1">Fucosyltransferase C-terminal domain-containing protein</fullName>
    </recommendedName>
</protein>
<evidence type="ECO:0000313" key="2">
    <source>
        <dbReference type="EMBL" id="GAG53179.1"/>
    </source>
</evidence>
<dbReference type="AlphaFoldDB" id="X0YBH1"/>
<accession>X0YBH1</accession>
<feature type="non-terminal residue" evidence="2">
    <location>
        <position position="204"/>
    </location>
</feature>
<gene>
    <name evidence="2" type="ORF">S01H1_77917</name>
</gene>
<dbReference type="Pfam" id="PF00852">
    <property type="entry name" value="Glyco_transf_10"/>
    <property type="match status" value="1"/>
</dbReference>
<dbReference type="InterPro" id="IPR038577">
    <property type="entry name" value="GT10-like_C_sf"/>
</dbReference>
<evidence type="ECO:0000259" key="1">
    <source>
        <dbReference type="Pfam" id="PF00852"/>
    </source>
</evidence>
<proteinExistence type="predicted"/>
<dbReference type="InterPro" id="IPR055270">
    <property type="entry name" value="Glyco_tran_10_C"/>
</dbReference>